<proteinExistence type="predicted"/>
<dbReference type="RefSeq" id="WP_198487384.1">
    <property type="nucleotide sequence ID" value="NZ_CP065997.1"/>
</dbReference>
<accession>A0A7T4B952</accession>
<organism evidence="2 3">
    <name type="scientific">Achromobacter deleyi</name>
    <dbReference type="NCBI Taxonomy" id="1353891"/>
    <lineage>
        <taxon>Bacteria</taxon>
        <taxon>Pseudomonadati</taxon>
        <taxon>Pseudomonadota</taxon>
        <taxon>Betaproteobacteria</taxon>
        <taxon>Burkholderiales</taxon>
        <taxon>Alcaligenaceae</taxon>
        <taxon>Achromobacter</taxon>
    </lineage>
</organism>
<dbReference type="EMBL" id="CP065997">
    <property type="protein sequence ID" value="QQB37975.1"/>
    <property type="molecule type" value="Genomic_DNA"/>
</dbReference>
<protein>
    <submittedName>
        <fullName evidence="2">Uncharacterized protein</fullName>
    </submittedName>
</protein>
<evidence type="ECO:0000313" key="3">
    <source>
        <dbReference type="Proteomes" id="UP000595231"/>
    </source>
</evidence>
<evidence type="ECO:0000313" key="2">
    <source>
        <dbReference type="EMBL" id="QQB37975.1"/>
    </source>
</evidence>
<dbReference type="Proteomes" id="UP000595231">
    <property type="component" value="Chromosome"/>
</dbReference>
<feature type="region of interest" description="Disordered" evidence="1">
    <location>
        <begin position="59"/>
        <end position="83"/>
    </location>
</feature>
<gene>
    <name evidence="2" type="ORF">I6I07_15940</name>
</gene>
<reference evidence="2 3" key="1">
    <citation type="submission" date="2020-12" db="EMBL/GenBank/DDBJ databases">
        <title>FDA dAtabase for Regulatory Grade micrObial Sequences (FDA-ARGOS): Supporting development and validation of Infectious Disease Dx tests.</title>
        <authorList>
            <person name="Sproer C."/>
            <person name="Gronow S."/>
            <person name="Severitt S."/>
            <person name="Schroder I."/>
            <person name="Tallon L."/>
            <person name="Sadzewicz L."/>
            <person name="Zhao X."/>
            <person name="Boylan J."/>
            <person name="Ott S."/>
            <person name="Bowen H."/>
            <person name="Vavikolanu K."/>
            <person name="Mehta A."/>
            <person name="Aluvathingal J."/>
            <person name="Nadendla S."/>
            <person name="Lowell S."/>
            <person name="Myers T."/>
            <person name="Yan Y."/>
            <person name="Sichtig H."/>
        </authorList>
    </citation>
    <scope>NUCLEOTIDE SEQUENCE [LARGE SCALE GENOMIC DNA]</scope>
    <source>
        <strain evidence="2 3">FDAARGOS_1050</strain>
    </source>
</reference>
<evidence type="ECO:0000256" key="1">
    <source>
        <dbReference type="SAM" id="MobiDB-lite"/>
    </source>
</evidence>
<dbReference type="AlphaFoldDB" id="A0A7T4B952"/>
<name>A0A7T4B952_9BURK</name>
<sequence>MTTHEQTARAKLPRLIPVEGRMDGCWLCVDATVSCRGVTPKDAYDGWLMAAIIEAQPGEPVKPAKRARPPRPKPAPAVKPASTPSAALDIPVFVAPARTSNALQRPPLSLSSVGLRLNGERALAAQPKTPSLSGGRRGGE</sequence>
<feature type="region of interest" description="Disordered" evidence="1">
    <location>
        <begin position="120"/>
        <end position="140"/>
    </location>
</feature>